<dbReference type="EMBL" id="SOHN01000016">
    <property type="protein sequence ID" value="TFD86287.1"/>
    <property type="molecule type" value="Genomic_DNA"/>
</dbReference>
<dbReference type="AlphaFoldDB" id="A0A4R9BML5"/>
<organism evidence="1 2">
    <name type="scientific">Cryobacterium serini</name>
    <dbReference type="NCBI Taxonomy" id="1259201"/>
    <lineage>
        <taxon>Bacteria</taxon>
        <taxon>Bacillati</taxon>
        <taxon>Actinomycetota</taxon>
        <taxon>Actinomycetes</taxon>
        <taxon>Micrococcales</taxon>
        <taxon>Microbacteriaceae</taxon>
        <taxon>Cryobacterium</taxon>
    </lineage>
</organism>
<protein>
    <submittedName>
        <fullName evidence="1">Uncharacterized protein</fullName>
    </submittedName>
</protein>
<proteinExistence type="predicted"/>
<comment type="caution">
    <text evidence="1">The sequence shown here is derived from an EMBL/GenBank/DDBJ whole genome shotgun (WGS) entry which is preliminary data.</text>
</comment>
<gene>
    <name evidence="1" type="ORF">E3T51_14315</name>
</gene>
<dbReference type="RefSeq" id="WP_134530399.1">
    <property type="nucleotide sequence ID" value="NZ_SOHN01000016.1"/>
</dbReference>
<name>A0A4R9BML5_9MICO</name>
<evidence type="ECO:0000313" key="1">
    <source>
        <dbReference type="EMBL" id="TFD86287.1"/>
    </source>
</evidence>
<reference evidence="1 2" key="1">
    <citation type="submission" date="2019-03" db="EMBL/GenBank/DDBJ databases">
        <title>Genomics of glacier-inhabiting Cryobacterium strains.</title>
        <authorList>
            <person name="Liu Q."/>
            <person name="Xin Y.-H."/>
        </authorList>
    </citation>
    <scope>NUCLEOTIDE SEQUENCE [LARGE SCALE GENOMIC DNA]</scope>
    <source>
        <strain evidence="1 2">Sr54</strain>
    </source>
</reference>
<keyword evidence="2" id="KW-1185">Reference proteome</keyword>
<accession>A0A4R9BML5</accession>
<sequence>MLVIFGHLALTAAEWEAKKAELIATGFIEESSPVPGYFDEPDTDPNYVDGGFVYRDGNLFYVSYPALTQWIPEFADA</sequence>
<evidence type="ECO:0000313" key="2">
    <source>
        <dbReference type="Proteomes" id="UP000297626"/>
    </source>
</evidence>
<dbReference type="Proteomes" id="UP000297626">
    <property type="component" value="Unassembled WGS sequence"/>
</dbReference>